<feature type="region of interest" description="Disordered" evidence="1">
    <location>
        <begin position="20"/>
        <end position="39"/>
    </location>
</feature>
<keyword evidence="3" id="KW-1185">Reference proteome</keyword>
<proteinExistence type="predicted"/>
<evidence type="ECO:0000313" key="2">
    <source>
        <dbReference type="EMBL" id="KAF2852872.1"/>
    </source>
</evidence>
<evidence type="ECO:0000256" key="1">
    <source>
        <dbReference type="SAM" id="MobiDB-lite"/>
    </source>
</evidence>
<dbReference type="EMBL" id="MU006297">
    <property type="protein sequence ID" value="KAF2852872.1"/>
    <property type="molecule type" value="Genomic_DNA"/>
</dbReference>
<organism evidence="2 3">
    <name type="scientific">Plenodomus tracheiphilus IPT5</name>
    <dbReference type="NCBI Taxonomy" id="1408161"/>
    <lineage>
        <taxon>Eukaryota</taxon>
        <taxon>Fungi</taxon>
        <taxon>Dikarya</taxon>
        <taxon>Ascomycota</taxon>
        <taxon>Pezizomycotina</taxon>
        <taxon>Dothideomycetes</taxon>
        <taxon>Pleosporomycetidae</taxon>
        <taxon>Pleosporales</taxon>
        <taxon>Pleosporineae</taxon>
        <taxon>Leptosphaeriaceae</taxon>
        <taxon>Plenodomus</taxon>
    </lineage>
</organism>
<evidence type="ECO:0000313" key="3">
    <source>
        <dbReference type="Proteomes" id="UP000799423"/>
    </source>
</evidence>
<name>A0A6A7BC76_9PLEO</name>
<reference evidence="2" key="1">
    <citation type="submission" date="2020-01" db="EMBL/GenBank/DDBJ databases">
        <authorList>
            <consortium name="DOE Joint Genome Institute"/>
            <person name="Haridas S."/>
            <person name="Albert R."/>
            <person name="Binder M."/>
            <person name="Bloem J."/>
            <person name="Labutti K."/>
            <person name="Salamov A."/>
            <person name="Andreopoulos B."/>
            <person name="Baker S.E."/>
            <person name="Barry K."/>
            <person name="Bills G."/>
            <person name="Bluhm B.H."/>
            <person name="Cannon C."/>
            <person name="Castanera R."/>
            <person name="Culley D.E."/>
            <person name="Daum C."/>
            <person name="Ezra D."/>
            <person name="Gonzalez J.B."/>
            <person name="Henrissat B."/>
            <person name="Kuo A."/>
            <person name="Liang C."/>
            <person name="Lipzen A."/>
            <person name="Lutzoni F."/>
            <person name="Magnuson J."/>
            <person name="Mondo S."/>
            <person name="Nolan M."/>
            <person name="Ohm R."/>
            <person name="Pangilinan J."/>
            <person name="Park H.-J."/>
            <person name="Ramirez L."/>
            <person name="Alfaro M."/>
            <person name="Sun H."/>
            <person name="Tritt A."/>
            <person name="Yoshinaga Y."/>
            <person name="Zwiers L.-H."/>
            <person name="Turgeon B.G."/>
            <person name="Goodwin S.B."/>
            <person name="Spatafora J.W."/>
            <person name="Crous P.W."/>
            <person name="Grigoriev I.V."/>
        </authorList>
    </citation>
    <scope>NUCLEOTIDE SEQUENCE</scope>
    <source>
        <strain evidence="2">IPT5</strain>
    </source>
</reference>
<dbReference type="AlphaFoldDB" id="A0A6A7BC76"/>
<dbReference type="Proteomes" id="UP000799423">
    <property type="component" value="Unassembled WGS sequence"/>
</dbReference>
<accession>A0A6A7BC76</accession>
<protein>
    <submittedName>
        <fullName evidence="2">Uncharacterized protein</fullName>
    </submittedName>
</protein>
<sequence>MGEVRWPSSLVCAQLTRAAAGRGCAHGQSQQTRSGRSYEMGQIGGAEGSVLCGRACLGRGKATVLAGWLATAALGQAPDAKAMVVSCTEIRDGG</sequence>
<gene>
    <name evidence="2" type="ORF">T440DRAFT_21742</name>
</gene>